<reference evidence="14" key="1">
    <citation type="submission" date="2025-08" db="UniProtKB">
        <authorList>
            <consortium name="RefSeq"/>
        </authorList>
    </citation>
    <scope>IDENTIFICATION</scope>
</reference>
<evidence type="ECO:0000256" key="11">
    <source>
        <dbReference type="ARBA" id="ARBA00048336"/>
    </source>
</evidence>
<keyword evidence="7" id="KW-0460">Magnesium</keyword>
<dbReference type="InterPro" id="IPR036397">
    <property type="entry name" value="RNaseH_sf"/>
</dbReference>
<dbReference type="Pfam" id="PF00481">
    <property type="entry name" value="PP2C"/>
    <property type="match status" value="1"/>
</dbReference>
<evidence type="ECO:0000256" key="5">
    <source>
        <dbReference type="ARBA" id="ARBA00022723"/>
    </source>
</evidence>
<feature type="region of interest" description="Disordered" evidence="12">
    <location>
        <begin position="184"/>
        <end position="246"/>
    </location>
</feature>
<evidence type="ECO:0000256" key="6">
    <source>
        <dbReference type="ARBA" id="ARBA00022801"/>
    </source>
</evidence>
<evidence type="ECO:0000256" key="9">
    <source>
        <dbReference type="ARBA" id="ARBA00023211"/>
    </source>
</evidence>
<keyword evidence="5" id="KW-0479">Metal-binding</keyword>
<dbReference type="AlphaFoldDB" id="A0A1S3ZDU1"/>
<dbReference type="InterPro" id="IPR044730">
    <property type="entry name" value="RNase_H-like_dom_plant"/>
</dbReference>
<evidence type="ECO:0000256" key="3">
    <source>
        <dbReference type="ARBA" id="ARBA00006702"/>
    </source>
</evidence>
<comment type="cofactor">
    <cofactor evidence="2">
        <name>Mg(2+)</name>
        <dbReference type="ChEBI" id="CHEBI:18420"/>
    </cofactor>
</comment>
<evidence type="ECO:0000256" key="1">
    <source>
        <dbReference type="ARBA" id="ARBA00001936"/>
    </source>
</evidence>
<dbReference type="SUPFAM" id="SSF53098">
    <property type="entry name" value="Ribonuclease H-like"/>
    <property type="match status" value="1"/>
</dbReference>
<evidence type="ECO:0000313" key="14">
    <source>
        <dbReference type="RefSeq" id="XP_016462519.1"/>
    </source>
</evidence>
<keyword evidence="6" id="KW-0378">Hydrolase</keyword>
<name>A0A1S3ZDU1_TOBAC</name>
<dbReference type="KEGG" id="nta:107785680"/>
<keyword evidence="8" id="KW-0904">Protein phosphatase</keyword>
<dbReference type="InterPro" id="IPR001932">
    <property type="entry name" value="PPM-type_phosphatase-like_dom"/>
</dbReference>
<evidence type="ECO:0000256" key="7">
    <source>
        <dbReference type="ARBA" id="ARBA00022842"/>
    </source>
</evidence>
<keyword evidence="9" id="KW-0464">Manganese</keyword>
<dbReference type="InterPro" id="IPR036457">
    <property type="entry name" value="PPM-type-like_dom_sf"/>
</dbReference>
<dbReference type="CDD" id="cd00143">
    <property type="entry name" value="PP2Cc"/>
    <property type="match status" value="1"/>
</dbReference>
<evidence type="ECO:0000259" key="13">
    <source>
        <dbReference type="PROSITE" id="PS51746"/>
    </source>
</evidence>
<dbReference type="FunFam" id="3.60.40.10:FF:000010">
    <property type="entry name" value="Probable protein phosphatase 2C 39"/>
    <property type="match status" value="1"/>
</dbReference>
<evidence type="ECO:0000256" key="2">
    <source>
        <dbReference type="ARBA" id="ARBA00001946"/>
    </source>
</evidence>
<evidence type="ECO:0000256" key="4">
    <source>
        <dbReference type="ARBA" id="ARBA00013081"/>
    </source>
</evidence>
<dbReference type="RefSeq" id="XP_016462519.1">
    <property type="nucleotide sequence ID" value="XM_016607033.1"/>
</dbReference>
<dbReference type="SMR" id="A0A1S3ZDU1"/>
<sequence>MKPSKSFQALEWEDIYTLCFWHIWLNRNNNNINNISNDISVKMTLSKAAEFKYLTGNKHSSLNTINFSIRWQKPSMGSFKLNCDSAYINNTNVGGLGGVIRNSHGKWMVGFQKLTNVISNTHAELLALETGLRVVVQFKLHPLEIEMDSTKRGKSGDPDIIKIKRTSTPDDVASVLLKERERQGVYGAGREVNSTAEQEEEDAENEDYDGDDTGAKDEDNGEVVDDPEEDGGDAEVSDGDQKQQRRVSYGFHLVEGKMKHGMEDYLVAENRKMDGHNLGLYAIFDGHSGREVAEYLQSHLFDNILSEPDFWKNPVTAFKKAYRDTDGDILENVVGARGGSTAVTAILIDQKLLVVANVGDSRAVLIQRGKVKQITVDHEPEKKEERDLVESKGGFVIKMPGNVPRVDGQLAMTRAFGDAKLKDHITVEPNVTIEKIDKDTDFIILASDGLWKVMSNEDIAECITGLEHGKKAAEELITEALMRGSPDDISCVVVRFH</sequence>
<organism evidence="14">
    <name type="scientific">Nicotiana tabacum</name>
    <name type="common">Common tobacco</name>
    <dbReference type="NCBI Taxonomy" id="4097"/>
    <lineage>
        <taxon>Eukaryota</taxon>
        <taxon>Viridiplantae</taxon>
        <taxon>Streptophyta</taxon>
        <taxon>Embryophyta</taxon>
        <taxon>Tracheophyta</taxon>
        <taxon>Spermatophyta</taxon>
        <taxon>Magnoliopsida</taxon>
        <taxon>eudicotyledons</taxon>
        <taxon>Gunneridae</taxon>
        <taxon>Pentapetalae</taxon>
        <taxon>asterids</taxon>
        <taxon>lamiids</taxon>
        <taxon>Solanales</taxon>
        <taxon>Solanaceae</taxon>
        <taxon>Nicotianoideae</taxon>
        <taxon>Nicotianeae</taxon>
        <taxon>Nicotiana</taxon>
    </lineage>
</organism>
<dbReference type="InterPro" id="IPR012337">
    <property type="entry name" value="RNaseH-like_sf"/>
</dbReference>
<dbReference type="PaxDb" id="4097-A0A1S3ZDU1"/>
<dbReference type="GO" id="GO:0004722">
    <property type="term" value="F:protein serine/threonine phosphatase activity"/>
    <property type="evidence" value="ECO:0000318"/>
    <property type="project" value="GO_Central"/>
</dbReference>
<comment type="similarity">
    <text evidence="3">Belongs to the PP2C family.</text>
</comment>
<dbReference type="SMART" id="SM00332">
    <property type="entry name" value="PP2Cc"/>
    <property type="match status" value="1"/>
</dbReference>
<dbReference type="PROSITE" id="PS51746">
    <property type="entry name" value="PPM_2"/>
    <property type="match status" value="1"/>
</dbReference>
<comment type="cofactor">
    <cofactor evidence="1">
        <name>Mn(2+)</name>
        <dbReference type="ChEBI" id="CHEBI:29035"/>
    </cofactor>
</comment>
<dbReference type="Gene3D" id="3.30.420.10">
    <property type="entry name" value="Ribonuclease H-like superfamily/Ribonuclease H"/>
    <property type="match status" value="1"/>
</dbReference>
<protein>
    <recommendedName>
        <fullName evidence="4">protein-serine/threonine phosphatase</fullName>
        <ecNumber evidence="4">3.1.3.16</ecNumber>
    </recommendedName>
</protein>
<feature type="domain" description="PPM-type phosphatase" evidence="13">
    <location>
        <begin position="248"/>
        <end position="496"/>
    </location>
</feature>
<accession>A0A1S3ZDU1</accession>
<evidence type="ECO:0000256" key="12">
    <source>
        <dbReference type="SAM" id="MobiDB-lite"/>
    </source>
</evidence>
<dbReference type="SUPFAM" id="SSF81606">
    <property type="entry name" value="PP2C-like"/>
    <property type="match status" value="1"/>
</dbReference>
<proteinExistence type="inferred from homology"/>
<dbReference type="InterPro" id="IPR015655">
    <property type="entry name" value="PP2C"/>
</dbReference>
<dbReference type="OrthoDB" id="10264738at2759"/>
<dbReference type="InterPro" id="IPR002156">
    <property type="entry name" value="RNaseH_domain"/>
</dbReference>
<evidence type="ECO:0000256" key="8">
    <source>
        <dbReference type="ARBA" id="ARBA00022912"/>
    </source>
</evidence>
<dbReference type="SMART" id="SM00331">
    <property type="entry name" value="PP2C_SIG"/>
    <property type="match status" value="1"/>
</dbReference>
<evidence type="ECO:0000256" key="10">
    <source>
        <dbReference type="ARBA" id="ARBA00047761"/>
    </source>
</evidence>
<dbReference type="GO" id="GO:1902531">
    <property type="term" value="P:regulation of intracellular signal transduction"/>
    <property type="evidence" value="ECO:0000318"/>
    <property type="project" value="GO_Central"/>
</dbReference>
<dbReference type="GO" id="GO:0004523">
    <property type="term" value="F:RNA-DNA hybrid ribonuclease activity"/>
    <property type="evidence" value="ECO:0007669"/>
    <property type="project" value="InterPro"/>
</dbReference>
<dbReference type="CDD" id="cd06222">
    <property type="entry name" value="RNase_H_like"/>
    <property type="match status" value="1"/>
</dbReference>
<dbReference type="GO" id="GO:0003676">
    <property type="term" value="F:nucleic acid binding"/>
    <property type="evidence" value="ECO:0007669"/>
    <property type="project" value="InterPro"/>
</dbReference>
<dbReference type="PANTHER" id="PTHR47992">
    <property type="entry name" value="PROTEIN PHOSPHATASE"/>
    <property type="match status" value="1"/>
</dbReference>
<dbReference type="Pfam" id="PF13456">
    <property type="entry name" value="RVT_3"/>
    <property type="match status" value="1"/>
</dbReference>
<comment type="catalytic activity">
    <reaction evidence="11">
        <text>O-phospho-L-threonyl-[protein] + H2O = L-threonyl-[protein] + phosphate</text>
        <dbReference type="Rhea" id="RHEA:47004"/>
        <dbReference type="Rhea" id="RHEA-COMP:11060"/>
        <dbReference type="Rhea" id="RHEA-COMP:11605"/>
        <dbReference type="ChEBI" id="CHEBI:15377"/>
        <dbReference type="ChEBI" id="CHEBI:30013"/>
        <dbReference type="ChEBI" id="CHEBI:43474"/>
        <dbReference type="ChEBI" id="CHEBI:61977"/>
        <dbReference type="EC" id="3.1.3.16"/>
    </reaction>
</comment>
<comment type="catalytic activity">
    <reaction evidence="10">
        <text>O-phospho-L-seryl-[protein] + H2O = L-seryl-[protein] + phosphate</text>
        <dbReference type="Rhea" id="RHEA:20629"/>
        <dbReference type="Rhea" id="RHEA-COMP:9863"/>
        <dbReference type="Rhea" id="RHEA-COMP:11604"/>
        <dbReference type="ChEBI" id="CHEBI:15377"/>
        <dbReference type="ChEBI" id="CHEBI:29999"/>
        <dbReference type="ChEBI" id="CHEBI:43474"/>
        <dbReference type="ChEBI" id="CHEBI:83421"/>
        <dbReference type="EC" id="3.1.3.16"/>
    </reaction>
</comment>
<feature type="compositionally biased region" description="Acidic residues" evidence="12">
    <location>
        <begin position="219"/>
        <end position="238"/>
    </location>
</feature>
<dbReference type="GO" id="GO:0046872">
    <property type="term" value="F:metal ion binding"/>
    <property type="evidence" value="ECO:0007669"/>
    <property type="project" value="UniProtKB-KW"/>
</dbReference>
<gene>
    <name evidence="14" type="primary">LOC107785680</name>
</gene>
<dbReference type="Gene3D" id="3.60.40.10">
    <property type="entry name" value="PPM-type phosphatase domain"/>
    <property type="match status" value="1"/>
</dbReference>
<feature type="compositionally biased region" description="Acidic residues" evidence="12">
    <location>
        <begin position="197"/>
        <end position="212"/>
    </location>
</feature>
<dbReference type="EC" id="3.1.3.16" evidence="4"/>